<sequence>MLVTKMYVSLIVHQLIQYSRIESIFRVWYFKKPMFVQSQVVQN</sequence>
<accession>A0AAV0INM6</accession>
<keyword evidence="2" id="KW-1185">Reference proteome</keyword>
<dbReference type="Proteomes" id="UP001154282">
    <property type="component" value="Unassembled WGS sequence"/>
</dbReference>
<dbReference type="AlphaFoldDB" id="A0AAV0INM6"/>
<dbReference type="EMBL" id="CAMGYJ010000004">
    <property type="protein sequence ID" value="CAI0399066.1"/>
    <property type="molecule type" value="Genomic_DNA"/>
</dbReference>
<organism evidence="1 2">
    <name type="scientific">Linum tenue</name>
    <dbReference type="NCBI Taxonomy" id="586396"/>
    <lineage>
        <taxon>Eukaryota</taxon>
        <taxon>Viridiplantae</taxon>
        <taxon>Streptophyta</taxon>
        <taxon>Embryophyta</taxon>
        <taxon>Tracheophyta</taxon>
        <taxon>Spermatophyta</taxon>
        <taxon>Magnoliopsida</taxon>
        <taxon>eudicotyledons</taxon>
        <taxon>Gunneridae</taxon>
        <taxon>Pentapetalae</taxon>
        <taxon>rosids</taxon>
        <taxon>fabids</taxon>
        <taxon>Malpighiales</taxon>
        <taxon>Linaceae</taxon>
        <taxon>Linum</taxon>
    </lineage>
</organism>
<evidence type="ECO:0000313" key="2">
    <source>
        <dbReference type="Proteomes" id="UP001154282"/>
    </source>
</evidence>
<proteinExistence type="predicted"/>
<gene>
    <name evidence="1" type="ORF">LITE_LOCUS10161</name>
</gene>
<name>A0AAV0INM6_9ROSI</name>
<comment type="caution">
    <text evidence="1">The sequence shown here is derived from an EMBL/GenBank/DDBJ whole genome shotgun (WGS) entry which is preliminary data.</text>
</comment>
<reference evidence="1" key="1">
    <citation type="submission" date="2022-08" db="EMBL/GenBank/DDBJ databases">
        <authorList>
            <person name="Gutierrez-Valencia J."/>
        </authorList>
    </citation>
    <scope>NUCLEOTIDE SEQUENCE</scope>
</reference>
<protein>
    <submittedName>
        <fullName evidence="1">Uncharacterized protein</fullName>
    </submittedName>
</protein>
<evidence type="ECO:0000313" key="1">
    <source>
        <dbReference type="EMBL" id="CAI0399066.1"/>
    </source>
</evidence>